<name>A0A0A5GFQ0_9BACI</name>
<reference evidence="1 2" key="1">
    <citation type="submission" date="2013-08" db="EMBL/GenBank/DDBJ databases">
        <authorList>
            <person name="Huang J."/>
            <person name="Wang G."/>
        </authorList>
    </citation>
    <scope>NUCLEOTIDE SEQUENCE [LARGE SCALE GENOMIC DNA]</scope>
    <source>
        <strain evidence="1 2">JSM 076056</strain>
    </source>
</reference>
<organism evidence="1 2">
    <name type="scientific">Pontibacillus halophilus JSM 076056 = DSM 19796</name>
    <dbReference type="NCBI Taxonomy" id="1385510"/>
    <lineage>
        <taxon>Bacteria</taxon>
        <taxon>Bacillati</taxon>
        <taxon>Bacillota</taxon>
        <taxon>Bacilli</taxon>
        <taxon>Bacillales</taxon>
        <taxon>Bacillaceae</taxon>
        <taxon>Pontibacillus</taxon>
    </lineage>
</organism>
<dbReference type="Proteomes" id="UP000030528">
    <property type="component" value="Unassembled WGS sequence"/>
</dbReference>
<gene>
    <name evidence="1" type="ORF">N781_02480</name>
</gene>
<dbReference type="AlphaFoldDB" id="A0A0A5GFQ0"/>
<dbReference type="Pfam" id="PF18928">
    <property type="entry name" value="DUF5677"/>
    <property type="match status" value="1"/>
</dbReference>
<dbReference type="EMBL" id="AVPE01000008">
    <property type="protein sequence ID" value="KGX92056.1"/>
    <property type="molecule type" value="Genomic_DNA"/>
</dbReference>
<keyword evidence="2" id="KW-1185">Reference proteome</keyword>
<dbReference type="OrthoDB" id="2056554at2"/>
<evidence type="ECO:0000313" key="2">
    <source>
        <dbReference type="Proteomes" id="UP000030528"/>
    </source>
</evidence>
<accession>A0A0A5GFQ0</accession>
<dbReference type="InterPro" id="IPR043733">
    <property type="entry name" value="DUF5677"/>
</dbReference>
<protein>
    <submittedName>
        <fullName evidence="1">Uncharacterized protein</fullName>
    </submittedName>
</protein>
<dbReference type="eggNOG" id="ENOG50339BU">
    <property type="taxonomic scope" value="Bacteria"/>
</dbReference>
<sequence>MEAHSEELTKILHEFVDLSESYILTLPEISAKDGGYEEFCNFAFTKGTKTLKSSNVLLTNALLQDVVTLSRSIFENYLSSRYLQDHPEDSHQFIQTPIGVAFHYYLVEEERVVDREGKIVGKVVPPHLLRNGKDKRYFYSFYNFLCKYSHCNFSTLDDYVHGNHFTLTKQSHPLFIQLILLFCFTKLYEVTLFREPHKEVSQAYTSILETSLKVQQTLLKQFEIGCSKVSSPFLIFQTKEMKRMLKAMRKSLSEPLSDMNKDFLHELEEHQ</sequence>
<comment type="caution">
    <text evidence="1">The sequence shown here is derived from an EMBL/GenBank/DDBJ whole genome shotgun (WGS) entry which is preliminary data.</text>
</comment>
<evidence type="ECO:0000313" key="1">
    <source>
        <dbReference type="EMBL" id="KGX92056.1"/>
    </source>
</evidence>
<proteinExistence type="predicted"/>
<dbReference type="RefSeq" id="WP_026799421.1">
    <property type="nucleotide sequence ID" value="NZ_AULI01000002.1"/>
</dbReference>